<keyword evidence="1" id="KW-0812">Transmembrane</keyword>
<comment type="caution">
    <text evidence="2">The sequence shown here is derived from an EMBL/GenBank/DDBJ whole genome shotgun (WGS) entry which is preliminary data.</text>
</comment>
<keyword evidence="3" id="KW-1185">Reference proteome</keyword>
<dbReference type="Proteomes" id="UP000011623">
    <property type="component" value="Unassembled WGS sequence"/>
</dbReference>
<keyword evidence="2" id="KW-0645">Protease</keyword>
<feature type="transmembrane region" description="Helical" evidence="1">
    <location>
        <begin position="6"/>
        <end position="24"/>
    </location>
</feature>
<evidence type="ECO:0000313" key="3">
    <source>
        <dbReference type="Proteomes" id="UP000011623"/>
    </source>
</evidence>
<protein>
    <submittedName>
        <fullName evidence="2">Putative protease</fullName>
    </submittedName>
</protein>
<sequence length="82" mass="8949">MIGVVIAFWGLYNLWLVALFHASMNQPPVVVSMNIPSELHLVASVIEYAAIVSLVYLTARVVEPAGTPLIWSRRNNPASTGD</sequence>
<organism evidence="2 3">
    <name type="scientific">Haloarcula amylolytica JCM 13557</name>
    <dbReference type="NCBI Taxonomy" id="1227452"/>
    <lineage>
        <taxon>Archaea</taxon>
        <taxon>Methanobacteriati</taxon>
        <taxon>Methanobacteriota</taxon>
        <taxon>Stenosarchaea group</taxon>
        <taxon>Halobacteria</taxon>
        <taxon>Halobacteriales</taxon>
        <taxon>Haloarculaceae</taxon>
        <taxon>Haloarcula</taxon>
    </lineage>
</organism>
<dbReference type="RefSeq" id="WP_008312220.1">
    <property type="nucleotide sequence ID" value="NZ_AOLW01000036.1"/>
</dbReference>
<evidence type="ECO:0000256" key="1">
    <source>
        <dbReference type="SAM" id="Phobius"/>
    </source>
</evidence>
<dbReference type="GO" id="GO:0008233">
    <property type="term" value="F:peptidase activity"/>
    <property type="evidence" value="ECO:0007669"/>
    <property type="project" value="UniProtKB-KW"/>
</dbReference>
<gene>
    <name evidence="2" type="ORF">C442_16294</name>
</gene>
<proteinExistence type="predicted"/>
<keyword evidence="1" id="KW-0472">Membrane</keyword>
<name>M0K999_9EURY</name>
<dbReference type="EMBL" id="AOLW01000036">
    <property type="protein sequence ID" value="EMA17776.1"/>
    <property type="molecule type" value="Genomic_DNA"/>
</dbReference>
<dbReference type="AlphaFoldDB" id="M0K999"/>
<dbReference type="PATRIC" id="fig|1227452.3.peg.3240"/>
<dbReference type="GO" id="GO:0006508">
    <property type="term" value="P:proteolysis"/>
    <property type="evidence" value="ECO:0007669"/>
    <property type="project" value="UniProtKB-KW"/>
</dbReference>
<keyword evidence="1" id="KW-1133">Transmembrane helix</keyword>
<evidence type="ECO:0000313" key="2">
    <source>
        <dbReference type="EMBL" id="EMA17776.1"/>
    </source>
</evidence>
<accession>M0K999</accession>
<reference evidence="2 3" key="1">
    <citation type="journal article" date="2014" name="PLoS Genet.">
        <title>Phylogenetically driven sequencing of extremely halophilic archaea reveals strategies for static and dynamic osmo-response.</title>
        <authorList>
            <person name="Becker E.A."/>
            <person name="Seitzer P.M."/>
            <person name="Tritt A."/>
            <person name="Larsen D."/>
            <person name="Krusor M."/>
            <person name="Yao A.I."/>
            <person name="Wu D."/>
            <person name="Madern D."/>
            <person name="Eisen J.A."/>
            <person name="Darling A.E."/>
            <person name="Facciotti M.T."/>
        </authorList>
    </citation>
    <scope>NUCLEOTIDE SEQUENCE [LARGE SCALE GENOMIC DNA]</scope>
    <source>
        <strain evidence="2 3">JCM 13557</strain>
    </source>
</reference>
<keyword evidence="2" id="KW-0378">Hydrolase</keyword>